<dbReference type="Pfam" id="PF03007">
    <property type="entry name" value="WS_DGAT_cat"/>
    <property type="match status" value="1"/>
</dbReference>
<dbReference type="GO" id="GO:0006071">
    <property type="term" value="P:glycerol metabolic process"/>
    <property type="evidence" value="ECO:0007669"/>
    <property type="project" value="UniProtKB-KW"/>
</dbReference>
<comment type="catalytic activity">
    <reaction evidence="10 11">
        <text>an acyl-CoA + a 1,2-diacyl-sn-glycerol = a triacyl-sn-glycerol + CoA</text>
        <dbReference type="Rhea" id="RHEA:10868"/>
        <dbReference type="ChEBI" id="CHEBI:17815"/>
        <dbReference type="ChEBI" id="CHEBI:57287"/>
        <dbReference type="ChEBI" id="CHEBI:58342"/>
        <dbReference type="ChEBI" id="CHEBI:64615"/>
        <dbReference type="EC" id="2.3.1.20"/>
    </reaction>
</comment>
<evidence type="ECO:0000256" key="11">
    <source>
        <dbReference type="RuleBase" id="RU361241"/>
    </source>
</evidence>
<dbReference type="UniPathway" id="UPA00282"/>
<evidence type="ECO:0000256" key="6">
    <source>
        <dbReference type="ARBA" id="ARBA00022679"/>
    </source>
</evidence>
<comment type="pathway">
    <text evidence="2">Lipid metabolism.</text>
</comment>
<keyword evidence="6 11" id="KW-0808">Transferase</keyword>
<dbReference type="EMBL" id="JACHIT010000001">
    <property type="protein sequence ID" value="MBB5915183.1"/>
    <property type="molecule type" value="Genomic_DNA"/>
</dbReference>
<dbReference type="EC" id="2.3.1.20" evidence="4 11"/>
<evidence type="ECO:0000256" key="9">
    <source>
        <dbReference type="ARBA" id="ARBA00023315"/>
    </source>
</evidence>
<accession>A0A7W9UJ85</accession>
<keyword evidence="8 11" id="KW-0443">Lipid metabolism</keyword>
<keyword evidence="5 11" id="KW-0444">Lipid biosynthesis</keyword>
<dbReference type="GO" id="GO:0051701">
    <property type="term" value="P:biological process involved in interaction with host"/>
    <property type="evidence" value="ECO:0007669"/>
    <property type="project" value="TreeGrafter"/>
</dbReference>
<proteinExistence type="inferred from homology"/>
<dbReference type="GO" id="GO:0019432">
    <property type="term" value="P:triglyceride biosynthetic process"/>
    <property type="evidence" value="ECO:0007669"/>
    <property type="project" value="UniProtKB-UniPathway"/>
</dbReference>
<dbReference type="PANTHER" id="PTHR31650">
    <property type="entry name" value="O-ACYLTRANSFERASE (WSD1-LIKE) FAMILY PROTEIN"/>
    <property type="match status" value="1"/>
</dbReference>
<keyword evidence="7 11" id="KW-0319">Glycerol metabolism</keyword>
<dbReference type="InterPro" id="IPR014292">
    <property type="entry name" value="Acyl_transf_WS/DGAT"/>
</dbReference>
<dbReference type="InterPro" id="IPR009721">
    <property type="entry name" value="O-acyltransferase_WSD1_C"/>
</dbReference>
<evidence type="ECO:0000313" key="16">
    <source>
        <dbReference type="Proteomes" id="UP000540412"/>
    </source>
</evidence>
<protein>
    <recommendedName>
        <fullName evidence="4 11">Diacylglycerol O-acyltransferase</fullName>
        <ecNumber evidence="4 11">2.3.1.20</ecNumber>
    </recommendedName>
</protein>
<evidence type="ECO:0000256" key="7">
    <source>
        <dbReference type="ARBA" id="ARBA00022798"/>
    </source>
</evidence>
<dbReference type="GO" id="GO:0071731">
    <property type="term" value="P:response to nitric oxide"/>
    <property type="evidence" value="ECO:0007669"/>
    <property type="project" value="TreeGrafter"/>
</dbReference>
<keyword evidence="9 11" id="KW-0012">Acyltransferase</keyword>
<comment type="caution">
    <text evidence="15">The sequence shown here is derived from an EMBL/GenBank/DDBJ whole genome shotgun (WGS) entry which is preliminary data.</text>
</comment>
<name>A0A7W9UJ85_9NOCA</name>
<evidence type="ECO:0000256" key="1">
    <source>
        <dbReference type="ARBA" id="ARBA00004771"/>
    </source>
</evidence>
<evidence type="ECO:0000256" key="3">
    <source>
        <dbReference type="ARBA" id="ARBA00009587"/>
    </source>
</evidence>
<dbReference type="GO" id="GO:0001666">
    <property type="term" value="P:response to hypoxia"/>
    <property type="evidence" value="ECO:0007669"/>
    <property type="project" value="TreeGrafter"/>
</dbReference>
<dbReference type="GO" id="GO:0005886">
    <property type="term" value="C:plasma membrane"/>
    <property type="evidence" value="ECO:0007669"/>
    <property type="project" value="TreeGrafter"/>
</dbReference>
<keyword evidence="16" id="KW-1185">Reference proteome</keyword>
<evidence type="ECO:0000259" key="13">
    <source>
        <dbReference type="Pfam" id="PF03007"/>
    </source>
</evidence>
<dbReference type="NCBIfam" id="TIGR02946">
    <property type="entry name" value="acyl_WS_DGAT"/>
    <property type="match status" value="1"/>
</dbReference>
<evidence type="ECO:0000256" key="2">
    <source>
        <dbReference type="ARBA" id="ARBA00005189"/>
    </source>
</evidence>
<evidence type="ECO:0000313" key="15">
    <source>
        <dbReference type="EMBL" id="MBB5915183.1"/>
    </source>
</evidence>
<evidence type="ECO:0000256" key="10">
    <source>
        <dbReference type="ARBA" id="ARBA00048109"/>
    </source>
</evidence>
<reference evidence="15 16" key="1">
    <citation type="submission" date="2020-08" db="EMBL/GenBank/DDBJ databases">
        <title>Sequencing the genomes of 1000 actinobacteria strains.</title>
        <authorList>
            <person name="Klenk H.-P."/>
        </authorList>
    </citation>
    <scope>NUCLEOTIDE SEQUENCE [LARGE SCALE GENOMIC DNA]</scope>
    <source>
        <strain evidence="15 16">DSM 43582</strain>
    </source>
</reference>
<dbReference type="Pfam" id="PF06974">
    <property type="entry name" value="WS_DGAT_C"/>
    <property type="match status" value="1"/>
</dbReference>
<comment type="similarity">
    <text evidence="3 11">Belongs to the long-chain O-acyltransferase family.</text>
</comment>
<feature type="region of interest" description="Disordered" evidence="12">
    <location>
        <begin position="159"/>
        <end position="179"/>
    </location>
</feature>
<feature type="domain" description="O-acyltransferase WSD1 C-terminal" evidence="14">
    <location>
        <begin position="301"/>
        <end position="446"/>
    </location>
</feature>
<dbReference type="GO" id="GO:0004144">
    <property type="term" value="F:diacylglycerol O-acyltransferase activity"/>
    <property type="evidence" value="ECO:0007669"/>
    <property type="project" value="UniProtKB-EC"/>
</dbReference>
<dbReference type="InterPro" id="IPR004255">
    <property type="entry name" value="O-acyltransferase_WSD1_N"/>
</dbReference>
<gene>
    <name evidence="15" type="ORF">BJY24_004050</name>
</gene>
<evidence type="ECO:0000256" key="4">
    <source>
        <dbReference type="ARBA" id="ARBA00013244"/>
    </source>
</evidence>
<evidence type="ECO:0000256" key="5">
    <source>
        <dbReference type="ARBA" id="ARBA00022516"/>
    </source>
</evidence>
<dbReference type="PANTHER" id="PTHR31650:SF1">
    <property type="entry name" value="WAX ESTER SYNTHASE_DIACYLGLYCEROL ACYLTRANSFERASE 4-RELATED"/>
    <property type="match status" value="1"/>
</dbReference>
<dbReference type="Proteomes" id="UP000540412">
    <property type="component" value="Unassembled WGS sequence"/>
</dbReference>
<feature type="domain" description="O-acyltransferase WSD1-like N-terminal" evidence="13">
    <location>
        <begin position="1"/>
        <end position="259"/>
    </location>
</feature>
<sequence length="452" mass="49142">MSPLDSMFLLLESREHPMHVGGLSLFRPTGAQEDSARRLYRDLISGDDELARVFRRRPARGFASFSAVRWDHDDDVDIEYHVRLLSLPAPGRVRELLELVSMLHGSLLDRHRPLWEVYVIDGLADGRIGLYTKTHHALMDGVATVRTWQRALSRDPGDRSCVAPWRRPARRGTAPSAGLSRLPSEAVDTIGRVGTAIPEMIGGAFDLARSFPEPRPFRAPHTMFNVAITGARRFAAQSWPLPRLRAVGERTGSTLNDIVLAMCSGALRRYLLAEDALPPEPLIAMVPVSLRAADEDASADGNAVGAALCDLGTESDDAAERLARIRASMARAKTTMARLTPLQILGLSAINVAGVALPALPARVPRMNPPFNIVISNIPGAAEPRYWNGLQLDAVYPASIPLDGQAVNITTISSGAAMHFGIVGCRRSVPHLQRLLTGLEEALAELERSVDA</sequence>
<comment type="pathway">
    <text evidence="1 11">Glycerolipid metabolism; triacylglycerol biosynthesis.</text>
</comment>
<dbReference type="InterPro" id="IPR045034">
    <property type="entry name" value="O-acyltransferase_WSD1-like"/>
</dbReference>
<evidence type="ECO:0000256" key="12">
    <source>
        <dbReference type="SAM" id="MobiDB-lite"/>
    </source>
</evidence>
<organism evidence="15 16">
    <name type="scientific">Nocardia transvalensis</name>
    <dbReference type="NCBI Taxonomy" id="37333"/>
    <lineage>
        <taxon>Bacteria</taxon>
        <taxon>Bacillati</taxon>
        <taxon>Actinomycetota</taxon>
        <taxon>Actinomycetes</taxon>
        <taxon>Mycobacteriales</taxon>
        <taxon>Nocardiaceae</taxon>
        <taxon>Nocardia</taxon>
    </lineage>
</organism>
<evidence type="ECO:0000259" key="14">
    <source>
        <dbReference type="Pfam" id="PF06974"/>
    </source>
</evidence>
<dbReference type="AlphaFoldDB" id="A0A7W9UJ85"/>
<dbReference type="SUPFAM" id="SSF52777">
    <property type="entry name" value="CoA-dependent acyltransferases"/>
    <property type="match status" value="1"/>
</dbReference>
<evidence type="ECO:0000256" key="8">
    <source>
        <dbReference type="ARBA" id="ARBA00023098"/>
    </source>
</evidence>